<dbReference type="AlphaFoldDB" id="A0A183TTW2"/>
<accession>A0A183TTW2</accession>
<sequence length="65" mass="7384">LVCRRACSANERRRRRPLSLQLPRPWGPSTPYQAAWSVPTRALKSPRTINLSTFDTVTSRACRSS</sequence>
<evidence type="ECO:0000313" key="1">
    <source>
        <dbReference type="WBParaSite" id="SSLN_0002065001-mRNA-1"/>
    </source>
</evidence>
<dbReference type="WBParaSite" id="SSLN_0002065001-mRNA-1">
    <property type="protein sequence ID" value="SSLN_0002065001-mRNA-1"/>
    <property type="gene ID" value="SSLN_0002065001"/>
</dbReference>
<organism evidence="1">
    <name type="scientific">Schistocephalus solidus</name>
    <name type="common">Tapeworm</name>
    <dbReference type="NCBI Taxonomy" id="70667"/>
    <lineage>
        <taxon>Eukaryota</taxon>
        <taxon>Metazoa</taxon>
        <taxon>Spiralia</taxon>
        <taxon>Lophotrochozoa</taxon>
        <taxon>Platyhelminthes</taxon>
        <taxon>Cestoda</taxon>
        <taxon>Eucestoda</taxon>
        <taxon>Diphyllobothriidea</taxon>
        <taxon>Diphyllobothriidae</taxon>
        <taxon>Schistocephalus</taxon>
    </lineage>
</organism>
<proteinExistence type="predicted"/>
<protein>
    <submittedName>
        <fullName evidence="1">Clade I nitrous oxide reductase</fullName>
    </submittedName>
</protein>
<reference evidence="1" key="1">
    <citation type="submission" date="2016-06" db="UniProtKB">
        <authorList>
            <consortium name="WormBaseParasite"/>
        </authorList>
    </citation>
    <scope>IDENTIFICATION</scope>
</reference>
<name>A0A183TTW2_SCHSO</name>